<feature type="domain" description="ESF1 RRM" evidence="2">
    <location>
        <begin position="131"/>
        <end position="286"/>
    </location>
</feature>
<dbReference type="InterPro" id="IPR056750">
    <property type="entry name" value="RRM_ESF1"/>
</dbReference>
<feature type="compositionally biased region" description="Basic residues" evidence="1">
    <location>
        <begin position="18"/>
        <end position="27"/>
    </location>
</feature>
<organism evidence="3">
    <name type="scientific">Schistosoma haematobium</name>
    <name type="common">Blood fluke</name>
    <dbReference type="NCBI Taxonomy" id="6185"/>
    <lineage>
        <taxon>Eukaryota</taxon>
        <taxon>Metazoa</taxon>
        <taxon>Spiralia</taxon>
        <taxon>Lophotrochozoa</taxon>
        <taxon>Platyhelminthes</taxon>
        <taxon>Trematoda</taxon>
        <taxon>Digenea</taxon>
        <taxon>Strigeidida</taxon>
        <taxon>Schistosomatoidea</taxon>
        <taxon>Schistosomatidae</taxon>
        <taxon>Schistosoma</taxon>
    </lineage>
</organism>
<proteinExistence type="predicted"/>
<dbReference type="STRING" id="6185.A0A094ZJY9"/>
<feature type="region of interest" description="Disordered" evidence="1">
    <location>
        <begin position="1"/>
        <end position="102"/>
    </location>
</feature>
<feature type="region of interest" description="Disordered" evidence="1">
    <location>
        <begin position="340"/>
        <end position="544"/>
    </location>
</feature>
<protein>
    <submittedName>
        <fullName evidence="3">ESF1-like protein</fullName>
    </submittedName>
</protein>
<dbReference type="GO" id="GO:0003723">
    <property type="term" value="F:RNA binding"/>
    <property type="evidence" value="ECO:0007669"/>
    <property type="project" value="TreeGrafter"/>
</dbReference>
<feature type="compositionally biased region" description="Basic and acidic residues" evidence="1">
    <location>
        <begin position="1"/>
        <end position="11"/>
    </location>
</feature>
<dbReference type="PANTHER" id="PTHR12202:SF0">
    <property type="entry name" value="ESF1 HOMOLOG"/>
    <property type="match status" value="1"/>
</dbReference>
<dbReference type="GO" id="GO:0006364">
    <property type="term" value="P:rRNA processing"/>
    <property type="evidence" value="ECO:0007669"/>
    <property type="project" value="InterPro"/>
</dbReference>
<evidence type="ECO:0000313" key="3">
    <source>
        <dbReference type="EMBL" id="KGB34257.1"/>
    </source>
</evidence>
<dbReference type="InterPro" id="IPR039754">
    <property type="entry name" value="Esf1"/>
</dbReference>
<dbReference type="PANTHER" id="PTHR12202">
    <property type="entry name" value="ESF1 HOMOLOG"/>
    <property type="match status" value="1"/>
</dbReference>
<evidence type="ECO:0000259" key="2">
    <source>
        <dbReference type="Pfam" id="PF25121"/>
    </source>
</evidence>
<feature type="compositionally biased region" description="Basic and acidic residues" evidence="1">
    <location>
        <begin position="512"/>
        <end position="525"/>
    </location>
</feature>
<dbReference type="Pfam" id="PF25121">
    <property type="entry name" value="RRM_ESF1"/>
    <property type="match status" value="1"/>
</dbReference>
<feature type="compositionally biased region" description="Basic and acidic residues" evidence="1">
    <location>
        <begin position="453"/>
        <end position="464"/>
    </location>
</feature>
<name>A0A094ZJY9_SCHHA</name>
<accession>A0A094ZJY9</accession>
<evidence type="ECO:0000256" key="1">
    <source>
        <dbReference type="SAM" id="MobiDB-lite"/>
    </source>
</evidence>
<feature type="compositionally biased region" description="Basic residues" evidence="1">
    <location>
        <begin position="526"/>
        <end position="544"/>
    </location>
</feature>
<feature type="compositionally biased region" description="Basic and acidic residues" evidence="1">
    <location>
        <begin position="66"/>
        <end position="75"/>
    </location>
</feature>
<reference evidence="3" key="1">
    <citation type="journal article" date="2012" name="Nat. Genet.">
        <title>Whole-genome sequence of Schistosoma haematobium.</title>
        <authorList>
            <person name="Young N.D."/>
            <person name="Jex A.R."/>
            <person name="Li B."/>
            <person name="Liu S."/>
            <person name="Yang L."/>
            <person name="Xiong Z."/>
            <person name="Li Y."/>
            <person name="Cantacessi C."/>
            <person name="Hall R.S."/>
            <person name="Xu X."/>
            <person name="Chen F."/>
            <person name="Wu X."/>
            <person name="Zerlotini A."/>
            <person name="Oliveira G."/>
            <person name="Hofmann A."/>
            <person name="Zhang G."/>
            <person name="Fang X."/>
            <person name="Kang Y."/>
            <person name="Campbell B.E."/>
            <person name="Loukas A."/>
            <person name="Ranganathan S."/>
            <person name="Rollinson D."/>
            <person name="Rinaldi G."/>
            <person name="Brindley P.J."/>
            <person name="Yang H."/>
            <person name="Wang J."/>
            <person name="Wang J."/>
            <person name="Gasser R.B."/>
        </authorList>
    </citation>
    <scope>NUCLEOTIDE SEQUENCE [LARGE SCALE GENOMIC DNA]</scope>
</reference>
<feature type="compositionally biased region" description="Basic and acidic residues" evidence="1">
    <location>
        <begin position="340"/>
        <end position="356"/>
    </location>
</feature>
<dbReference type="EMBL" id="KL250598">
    <property type="protein sequence ID" value="KGB34257.1"/>
    <property type="molecule type" value="Genomic_DNA"/>
</dbReference>
<sequence length="608" mass="69553">MNNKNLEEISHDPLLAPGKRKGAKKTRTVKDLFDDVGPESAFKDKRGRPWFKNPRAYVKQKLASKTQKDGAEKQSDSSSNESSELEASETESSTSTSDEEKINVFEDIEDLQGADWYELTKDSVPATQTSHRLALLHFDWDNAKPETIYMVLESFLPARGHIEKVTIYPSEFGIKRMADEAIHGPLELRPSESDTECNENNNLTVENSTMALDVDEKSGWRNASSKLRRRIREYQLARLKYFYAIIEFDSVETAEAIYTACDGLEYESSGSRLDLRFVDNDQQFEVPSEYAHLVSECREINKTKYAPIRFETSALHSTRIGITWDKTPADRTNWLRDQFRPDIDPKTTLTENRDEASLLNYPTSDGPTRCGGASTAASSDPESEPPAPTVPRIHRHRPKKLPPGEVRLALLGLSSTDKVDMDGESVNQDEEEEEEILDLASHTPNDASETEEYDLRPVEKKKDSQAVTPISRGKVRRKVLPEARDSDDNNDEDIEMEGTNNPLESEDNYSDNNDKKVVKSPQKNDNKRKKKIKQRTKIIEKKRKVQARLERESKLWFGENNNPDELCDDDRFDEFLRNPAFDISQTHPDYKEASDFLRYIKMRQSKIV</sequence>
<gene>
    <name evidence="3" type="ORF">MS3_02469</name>
</gene>
<dbReference type="AlphaFoldDB" id="A0A094ZJY9"/>
<feature type="compositionally biased region" description="Acidic residues" evidence="1">
    <location>
        <begin position="427"/>
        <end position="437"/>
    </location>
</feature>